<organism evidence="2 3">
    <name type="scientific">Vitrella brassicaformis (strain CCMP3155)</name>
    <dbReference type="NCBI Taxonomy" id="1169540"/>
    <lineage>
        <taxon>Eukaryota</taxon>
        <taxon>Sar</taxon>
        <taxon>Alveolata</taxon>
        <taxon>Colpodellida</taxon>
        <taxon>Vitrellaceae</taxon>
        <taxon>Vitrella</taxon>
    </lineage>
</organism>
<proteinExistence type="predicted"/>
<dbReference type="AlphaFoldDB" id="A0A0G4FGP1"/>
<name>A0A0G4FGP1_VITBC</name>
<dbReference type="Proteomes" id="UP000041254">
    <property type="component" value="Unassembled WGS sequence"/>
</dbReference>
<dbReference type="EMBL" id="CDMY01000431">
    <property type="protein sequence ID" value="CEM12029.1"/>
    <property type="molecule type" value="Genomic_DNA"/>
</dbReference>
<dbReference type="InParanoid" id="A0A0G4FGP1"/>
<feature type="region of interest" description="Disordered" evidence="1">
    <location>
        <begin position="1"/>
        <end position="20"/>
    </location>
</feature>
<dbReference type="VEuPathDB" id="CryptoDB:Vbra_9128"/>
<keyword evidence="3" id="KW-1185">Reference proteome</keyword>
<evidence type="ECO:0000313" key="2">
    <source>
        <dbReference type="EMBL" id="CEM12029.1"/>
    </source>
</evidence>
<sequence>MRPPVPTTADDEYHGQEGYEGYEYEDSPGGVLCVGLRGAPPQHYCKLCGDENSDHFASESPYGVTLYHQHAPWHPQGKCLAAPPASSAAASTWRHPHSRPTVRLIRGAAWWWRVCTWTRSAPDPRPGTHPDSTTTYTRL</sequence>
<evidence type="ECO:0000313" key="3">
    <source>
        <dbReference type="Proteomes" id="UP000041254"/>
    </source>
</evidence>
<accession>A0A0G4FGP1</accession>
<reference evidence="2 3" key="1">
    <citation type="submission" date="2014-11" db="EMBL/GenBank/DDBJ databases">
        <authorList>
            <person name="Zhu J."/>
            <person name="Qi W."/>
            <person name="Song R."/>
        </authorList>
    </citation>
    <scope>NUCLEOTIDE SEQUENCE [LARGE SCALE GENOMIC DNA]</scope>
</reference>
<evidence type="ECO:0000256" key="1">
    <source>
        <dbReference type="SAM" id="MobiDB-lite"/>
    </source>
</evidence>
<protein>
    <submittedName>
        <fullName evidence="2">Uncharacterized protein</fullName>
    </submittedName>
</protein>
<gene>
    <name evidence="2" type="ORF">Vbra_9128</name>
</gene>